<name>A0A5S6Q5V0_TRIMR</name>
<dbReference type="Proteomes" id="UP000046395">
    <property type="component" value="Unassembled WGS sequence"/>
</dbReference>
<dbReference type="Gene3D" id="3.10.10.10">
    <property type="entry name" value="HIV Type 1 Reverse Transcriptase, subunit A, domain 1"/>
    <property type="match status" value="1"/>
</dbReference>
<protein>
    <submittedName>
        <fullName evidence="2">Reverse transcriptase domain-containing protein</fullName>
    </submittedName>
</protein>
<dbReference type="InterPro" id="IPR043502">
    <property type="entry name" value="DNA/RNA_pol_sf"/>
</dbReference>
<dbReference type="PANTHER" id="PTHR24559:SF454">
    <property type="entry name" value="RIBONUCLEASE H"/>
    <property type="match status" value="1"/>
</dbReference>
<dbReference type="AlphaFoldDB" id="A0A5S6Q5V0"/>
<keyword evidence="1" id="KW-1185">Reference proteome</keyword>
<dbReference type="SUPFAM" id="SSF56672">
    <property type="entry name" value="DNA/RNA polymerases"/>
    <property type="match status" value="1"/>
</dbReference>
<sequence>MAAISFLFTIRDRTYAFWWTLVLRCIYLPPMAHAFQPLAAVRSLLTYPSDAPFAGLSLSPMFDVKRRQLLDATTYVSTTISPSRKHVLGYTELTSCTTADDPIRHTVEHRILTTGPPVFSRPRRLPPEKLRVAKQEFSIMLRLGIIRPSSSSWASPLHMVPKKQPGTWRPCGDYRRLNLVTKPDRCSPKLTLFELTNRYPSTPMTCIRLRLPLLLVCTSFSECLSVYEMPHRHFSDSLTNGEQKCPRT</sequence>
<dbReference type="WBParaSite" id="TMUE_0000002337.1">
    <property type="protein sequence ID" value="TMUE_0000002337.1"/>
    <property type="gene ID" value="WBGene00298183"/>
</dbReference>
<proteinExistence type="predicted"/>
<evidence type="ECO:0000313" key="1">
    <source>
        <dbReference type="Proteomes" id="UP000046395"/>
    </source>
</evidence>
<evidence type="ECO:0000313" key="2">
    <source>
        <dbReference type="WBParaSite" id="TMUE_0000002337.1"/>
    </source>
</evidence>
<organism evidence="1 2">
    <name type="scientific">Trichuris muris</name>
    <name type="common">Mouse whipworm</name>
    <dbReference type="NCBI Taxonomy" id="70415"/>
    <lineage>
        <taxon>Eukaryota</taxon>
        <taxon>Metazoa</taxon>
        <taxon>Ecdysozoa</taxon>
        <taxon>Nematoda</taxon>
        <taxon>Enoplea</taxon>
        <taxon>Dorylaimia</taxon>
        <taxon>Trichinellida</taxon>
        <taxon>Trichuridae</taxon>
        <taxon>Trichuris</taxon>
    </lineage>
</organism>
<dbReference type="InterPro" id="IPR053134">
    <property type="entry name" value="RNA-dir_DNA_polymerase"/>
</dbReference>
<accession>A0A5S6Q5V0</accession>
<reference evidence="2" key="1">
    <citation type="submission" date="2019-12" db="UniProtKB">
        <authorList>
            <consortium name="WormBaseParasite"/>
        </authorList>
    </citation>
    <scope>IDENTIFICATION</scope>
</reference>
<dbReference type="PANTHER" id="PTHR24559">
    <property type="entry name" value="TRANSPOSON TY3-I GAG-POL POLYPROTEIN"/>
    <property type="match status" value="1"/>
</dbReference>